<proteinExistence type="predicted"/>
<dbReference type="Proteomes" id="UP000516384">
    <property type="component" value="Plasmid pPlas1"/>
</dbReference>
<evidence type="ECO:0000313" key="1">
    <source>
        <dbReference type="EMBL" id="QNR70436.1"/>
    </source>
</evidence>
<geneLocation type="plasmid" evidence="1 2">
    <name>pPlas1</name>
</geneLocation>
<dbReference type="AlphaFoldDB" id="A0A7H0YH78"/>
<protein>
    <submittedName>
        <fullName evidence="1">Uncharacterized protein</fullName>
    </submittedName>
</protein>
<sequence length="115" mass="13010">MKRDLHAVLNYDETPIRVGIIEGKEVFCLHDLLRAMSLPHVNVTNIMTRVPPDAYYRASTVDVGGHPCNSQAIAVTFEGAYLTLPRLNKIDLMDVMLLLRWMKTVKKSKMKKGAK</sequence>
<dbReference type="EMBL" id="CP061173">
    <property type="protein sequence ID" value="QNR70436.1"/>
    <property type="molecule type" value="Genomic_DNA"/>
</dbReference>
<evidence type="ECO:0000313" key="2">
    <source>
        <dbReference type="Proteomes" id="UP000516384"/>
    </source>
</evidence>
<reference evidence="1 2" key="1">
    <citation type="submission" date="2020-09" db="EMBL/GenBank/DDBJ databases">
        <title>Characterization of Paenibacillus peoriae strain ZF390 with broad-spectrum antimicrobial activity as a potential biocontrol agent.</title>
        <authorList>
            <person name="Li L."/>
            <person name="Zhao Y."/>
            <person name="Li B."/>
            <person name="Xie X."/>
        </authorList>
    </citation>
    <scope>NUCLEOTIDE SEQUENCE [LARGE SCALE GENOMIC DNA]</scope>
    <source>
        <strain evidence="1 2">ZF390</strain>
        <plasmid evidence="1 2">pPlas1</plasmid>
    </source>
</reference>
<dbReference type="RefSeq" id="WP_190299743.1">
    <property type="nucleotide sequence ID" value="NZ_CP061173.1"/>
</dbReference>
<keyword evidence="1" id="KW-0614">Plasmid</keyword>
<organism evidence="1 2">
    <name type="scientific">Paenibacillus peoriae</name>
    <dbReference type="NCBI Taxonomy" id="59893"/>
    <lineage>
        <taxon>Bacteria</taxon>
        <taxon>Bacillati</taxon>
        <taxon>Bacillota</taxon>
        <taxon>Bacilli</taxon>
        <taxon>Bacillales</taxon>
        <taxon>Paenibacillaceae</taxon>
        <taxon>Paenibacillus</taxon>
    </lineage>
</organism>
<gene>
    <name evidence="1" type="ORF">IAQ67_28380</name>
</gene>
<accession>A0A7H0YH78</accession>
<name>A0A7H0YH78_9BACL</name>